<accession>A0A1G2MNF8</accession>
<evidence type="ECO:0000256" key="6">
    <source>
        <dbReference type="ARBA" id="ARBA00035207"/>
    </source>
</evidence>
<comment type="caution">
    <text evidence="11">The sequence shown here is derived from an EMBL/GenBank/DDBJ whole genome shotgun (WGS) entry which is preliminary data.</text>
</comment>
<dbReference type="PANTHER" id="PTHR13501:SF8">
    <property type="entry name" value="LARGE RIBOSOMAL SUBUNIT PROTEIN UL22M"/>
    <property type="match status" value="1"/>
</dbReference>
<dbReference type="CDD" id="cd00336">
    <property type="entry name" value="Ribosomal_L22"/>
    <property type="match status" value="1"/>
</dbReference>
<organism evidence="11 12">
    <name type="scientific">Candidatus Taylorbacteria bacterium RIFCSPHIGHO2_02_FULL_44_12</name>
    <dbReference type="NCBI Taxonomy" id="1802308"/>
    <lineage>
        <taxon>Bacteria</taxon>
        <taxon>Candidatus Tayloriibacteriota</taxon>
    </lineage>
</organism>
<dbReference type="EMBL" id="MHRM01000002">
    <property type="protein sequence ID" value="OHA24561.1"/>
    <property type="molecule type" value="Genomic_DNA"/>
</dbReference>
<evidence type="ECO:0000256" key="7">
    <source>
        <dbReference type="HAMAP-Rule" id="MF_01331"/>
    </source>
</evidence>
<evidence type="ECO:0000256" key="8">
    <source>
        <dbReference type="RuleBase" id="RU004005"/>
    </source>
</evidence>
<dbReference type="InterPro" id="IPR036394">
    <property type="entry name" value="Ribosomal_uL22_sf"/>
</dbReference>
<evidence type="ECO:0000256" key="3">
    <source>
        <dbReference type="ARBA" id="ARBA00022884"/>
    </source>
</evidence>
<dbReference type="PANTHER" id="PTHR13501">
    <property type="entry name" value="CHLOROPLAST 50S RIBOSOMAL PROTEIN L22-RELATED"/>
    <property type="match status" value="1"/>
</dbReference>
<dbReference type="SUPFAM" id="SSF54843">
    <property type="entry name" value="Ribosomal protein L22"/>
    <property type="match status" value="1"/>
</dbReference>
<evidence type="ECO:0000256" key="9">
    <source>
        <dbReference type="RuleBase" id="RU004006"/>
    </source>
</evidence>
<evidence type="ECO:0000313" key="11">
    <source>
        <dbReference type="EMBL" id="OHA24561.1"/>
    </source>
</evidence>
<keyword evidence="5 7" id="KW-0687">Ribonucleoprotein</keyword>
<comment type="subunit">
    <text evidence="7 9">Part of the 50S ribosomal subunit.</text>
</comment>
<dbReference type="InterPro" id="IPR047867">
    <property type="entry name" value="Ribosomal_uL22_bac/org-type"/>
</dbReference>
<dbReference type="AlphaFoldDB" id="A0A1G2MNF8"/>
<comment type="function">
    <text evidence="7">The globular domain of the protein is located near the polypeptide exit tunnel on the outside of the subunit, while an extended beta-hairpin is found that lines the wall of the exit tunnel in the center of the 70S ribosome.</text>
</comment>
<keyword evidence="2 7" id="KW-0699">rRNA-binding</keyword>
<sequence>MITASLKNYRISPRKFRLVAELIRGKALDQAHVILASANKRARHPLADLLDSAIANASHNHKIESKDLFVKEVRVDQGRTLKRQMPMARGSAFPIKKRTSNVSLVLEKIIGKSKADK</sequence>
<evidence type="ECO:0000256" key="4">
    <source>
        <dbReference type="ARBA" id="ARBA00022980"/>
    </source>
</evidence>
<dbReference type="STRING" id="1802308.A3D50_01820"/>
<dbReference type="InterPro" id="IPR001063">
    <property type="entry name" value="Ribosomal_uL22"/>
</dbReference>
<comment type="function">
    <text evidence="7 10">This protein binds specifically to 23S rRNA; its binding is stimulated by other ribosomal proteins, e.g., L4, L17, and L20. It is important during the early stages of 50S assembly. It makes multiple contacts with different domains of the 23S rRNA in the assembled 50S subunit and ribosome.</text>
</comment>
<evidence type="ECO:0000256" key="2">
    <source>
        <dbReference type="ARBA" id="ARBA00022730"/>
    </source>
</evidence>
<dbReference type="HAMAP" id="MF_01331_B">
    <property type="entry name" value="Ribosomal_uL22_B"/>
    <property type="match status" value="1"/>
</dbReference>
<comment type="similarity">
    <text evidence="1 7 8">Belongs to the universal ribosomal protein uL22 family.</text>
</comment>
<keyword evidence="3 7" id="KW-0694">RNA-binding</keyword>
<protein>
    <recommendedName>
        <fullName evidence="6 7">Large ribosomal subunit protein uL22</fullName>
    </recommendedName>
</protein>
<proteinExistence type="inferred from homology"/>
<name>A0A1G2MNF8_9BACT</name>
<evidence type="ECO:0000313" key="12">
    <source>
        <dbReference type="Proteomes" id="UP000178413"/>
    </source>
</evidence>
<evidence type="ECO:0000256" key="1">
    <source>
        <dbReference type="ARBA" id="ARBA00009451"/>
    </source>
</evidence>
<dbReference type="NCBIfam" id="TIGR01044">
    <property type="entry name" value="rplV_bact"/>
    <property type="match status" value="1"/>
</dbReference>
<dbReference type="GO" id="GO:0022625">
    <property type="term" value="C:cytosolic large ribosomal subunit"/>
    <property type="evidence" value="ECO:0007669"/>
    <property type="project" value="TreeGrafter"/>
</dbReference>
<dbReference type="Pfam" id="PF00237">
    <property type="entry name" value="Ribosomal_L22"/>
    <property type="match status" value="1"/>
</dbReference>
<keyword evidence="4 7" id="KW-0689">Ribosomal protein</keyword>
<gene>
    <name evidence="7" type="primary">rplV</name>
    <name evidence="11" type="ORF">A3D50_01820</name>
</gene>
<dbReference type="GO" id="GO:0019843">
    <property type="term" value="F:rRNA binding"/>
    <property type="evidence" value="ECO:0007669"/>
    <property type="project" value="UniProtKB-UniRule"/>
</dbReference>
<dbReference type="Proteomes" id="UP000178413">
    <property type="component" value="Unassembled WGS sequence"/>
</dbReference>
<dbReference type="InterPro" id="IPR005727">
    <property type="entry name" value="Ribosomal_uL22_bac/chlpt-type"/>
</dbReference>
<evidence type="ECO:0000256" key="5">
    <source>
        <dbReference type="ARBA" id="ARBA00023274"/>
    </source>
</evidence>
<reference evidence="11 12" key="1">
    <citation type="journal article" date="2016" name="Nat. Commun.">
        <title>Thousands of microbial genomes shed light on interconnected biogeochemical processes in an aquifer system.</title>
        <authorList>
            <person name="Anantharaman K."/>
            <person name="Brown C.T."/>
            <person name="Hug L.A."/>
            <person name="Sharon I."/>
            <person name="Castelle C.J."/>
            <person name="Probst A.J."/>
            <person name="Thomas B.C."/>
            <person name="Singh A."/>
            <person name="Wilkins M.J."/>
            <person name="Karaoz U."/>
            <person name="Brodie E.L."/>
            <person name="Williams K.H."/>
            <person name="Hubbard S.S."/>
            <person name="Banfield J.F."/>
        </authorList>
    </citation>
    <scope>NUCLEOTIDE SEQUENCE [LARGE SCALE GENOMIC DNA]</scope>
</reference>
<evidence type="ECO:0000256" key="10">
    <source>
        <dbReference type="RuleBase" id="RU004008"/>
    </source>
</evidence>
<dbReference type="Gene3D" id="3.90.470.10">
    <property type="entry name" value="Ribosomal protein L22/L17"/>
    <property type="match status" value="1"/>
</dbReference>
<dbReference type="GO" id="GO:0003735">
    <property type="term" value="F:structural constituent of ribosome"/>
    <property type="evidence" value="ECO:0007669"/>
    <property type="project" value="InterPro"/>
</dbReference>
<dbReference type="GO" id="GO:0006412">
    <property type="term" value="P:translation"/>
    <property type="evidence" value="ECO:0007669"/>
    <property type="project" value="UniProtKB-UniRule"/>
</dbReference>